<evidence type="ECO:0000313" key="4">
    <source>
        <dbReference type="Proteomes" id="UP001595645"/>
    </source>
</evidence>
<feature type="region of interest" description="Disordered" evidence="1">
    <location>
        <begin position="19"/>
        <end position="50"/>
    </location>
</feature>
<evidence type="ECO:0000313" key="3">
    <source>
        <dbReference type="EMBL" id="MFC3449775.1"/>
    </source>
</evidence>
<keyword evidence="4" id="KW-1185">Reference proteome</keyword>
<accession>A0ABV7NU41</accession>
<dbReference type="EMBL" id="JBHRWK010000014">
    <property type="protein sequence ID" value="MFC3449775.1"/>
    <property type="molecule type" value="Genomic_DNA"/>
</dbReference>
<feature type="compositionally biased region" description="Low complexity" evidence="1">
    <location>
        <begin position="19"/>
        <end position="44"/>
    </location>
</feature>
<dbReference type="InterPro" id="IPR024520">
    <property type="entry name" value="DUF3558"/>
</dbReference>
<name>A0ABV7NU41_9PSEU</name>
<feature type="chain" id="PRO_5046555921" evidence="2">
    <location>
        <begin position="20"/>
        <end position="205"/>
    </location>
</feature>
<evidence type="ECO:0000256" key="1">
    <source>
        <dbReference type="SAM" id="MobiDB-lite"/>
    </source>
</evidence>
<protein>
    <submittedName>
        <fullName evidence="3">DUF3558 domain-containing protein</fullName>
    </submittedName>
</protein>
<feature type="signal peptide" evidence="2">
    <location>
        <begin position="1"/>
        <end position="19"/>
    </location>
</feature>
<dbReference type="Proteomes" id="UP001595645">
    <property type="component" value="Unassembled WGS sequence"/>
</dbReference>
<keyword evidence="2" id="KW-0732">Signal</keyword>
<dbReference type="RefSeq" id="WP_378238463.1">
    <property type="nucleotide sequence ID" value="NZ_JBHRWK010000014.1"/>
</dbReference>
<evidence type="ECO:0000256" key="2">
    <source>
        <dbReference type="SAM" id="SignalP"/>
    </source>
</evidence>
<dbReference type="Pfam" id="PF12079">
    <property type="entry name" value="DUF3558"/>
    <property type="match status" value="1"/>
</dbReference>
<dbReference type="PROSITE" id="PS51257">
    <property type="entry name" value="PROKAR_LIPOPROTEIN"/>
    <property type="match status" value="1"/>
</dbReference>
<reference evidence="4" key="1">
    <citation type="journal article" date="2019" name="Int. J. Syst. Evol. Microbiol.">
        <title>The Global Catalogue of Microorganisms (GCM) 10K type strain sequencing project: providing services to taxonomists for standard genome sequencing and annotation.</title>
        <authorList>
            <consortium name="The Broad Institute Genomics Platform"/>
            <consortium name="The Broad Institute Genome Sequencing Center for Infectious Disease"/>
            <person name="Wu L."/>
            <person name="Ma J."/>
        </authorList>
    </citation>
    <scope>NUCLEOTIDE SEQUENCE [LARGE SCALE GENOMIC DNA]</scope>
    <source>
        <strain evidence="4">CGMCC 4.7676</strain>
    </source>
</reference>
<sequence>MRRTVLVLSAAALALTACSTPTTNGTSTPTSGGTNPSPSKSTSPAPEVPKVNKPIDLAQIKQAPCNALTEAQAKELLGPTTETAGQPDGAAGPACRWSVPSTTRPRVNVIFSKTPDGGTASVYKAKGGAYEFVEPLEPIDGYPLTAYGAKDERPSGKCSVALGASDTETIDIALELSEANIGKKEPCAIAREAAIRVLATVRGGN</sequence>
<proteinExistence type="predicted"/>
<gene>
    <name evidence="3" type="ORF">ACFOSH_10070</name>
</gene>
<comment type="caution">
    <text evidence="3">The sequence shown here is derived from an EMBL/GenBank/DDBJ whole genome shotgun (WGS) entry which is preliminary data.</text>
</comment>
<organism evidence="3 4">
    <name type="scientific">Amycolatopsis speibonae</name>
    <dbReference type="NCBI Taxonomy" id="1450224"/>
    <lineage>
        <taxon>Bacteria</taxon>
        <taxon>Bacillati</taxon>
        <taxon>Actinomycetota</taxon>
        <taxon>Actinomycetes</taxon>
        <taxon>Pseudonocardiales</taxon>
        <taxon>Pseudonocardiaceae</taxon>
        <taxon>Amycolatopsis</taxon>
    </lineage>
</organism>